<dbReference type="CDD" id="cd03784">
    <property type="entry name" value="GT1_Gtf-like"/>
    <property type="match status" value="1"/>
</dbReference>
<evidence type="ECO:0000256" key="7">
    <source>
        <dbReference type="ARBA" id="ARBA00022729"/>
    </source>
</evidence>
<dbReference type="KEGG" id="cbr:CBG_06546"/>
<name>A8X2H7_CAEBR</name>
<dbReference type="CTD" id="8589472"/>
<reference evidence="13 14" key="2">
    <citation type="journal article" date="2011" name="PLoS Genet.">
        <title>Caenorhabditis briggsae recombinant inbred line genotypes reveal inter-strain incompatibility and the evolution of recombination.</title>
        <authorList>
            <person name="Ross J.A."/>
            <person name="Koboldt D.C."/>
            <person name="Staisch J.E."/>
            <person name="Chamberlin H.M."/>
            <person name="Gupta B.P."/>
            <person name="Miller R.D."/>
            <person name="Baird S.E."/>
            <person name="Haag E.S."/>
        </authorList>
    </citation>
    <scope>NUCLEOTIDE SEQUENCE [LARGE SCALE GENOMIC DNA]</scope>
    <source>
        <strain evidence="13 14">AF16</strain>
    </source>
</reference>
<dbReference type="GO" id="GO:0016020">
    <property type="term" value="C:membrane"/>
    <property type="evidence" value="ECO:0007669"/>
    <property type="project" value="UniProtKB-SubCell"/>
</dbReference>
<keyword evidence="4 11" id="KW-0328">Glycosyltransferase</keyword>
<evidence type="ECO:0000256" key="1">
    <source>
        <dbReference type="ARBA" id="ARBA00004167"/>
    </source>
</evidence>
<feature type="chain" id="PRO_5002729893" description="glucuronosyltransferase" evidence="12">
    <location>
        <begin position="19"/>
        <end position="550"/>
    </location>
</feature>
<keyword evidence="9" id="KW-0472">Membrane</keyword>
<comment type="similarity">
    <text evidence="2 11">Belongs to the UDP-glycosyltransferase family.</text>
</comment>
<dbReference type="EC" id="2.4.1.17" evidence="3"/>
<dbReference type="SUPFAM" id="SSF53756">
    <property type="entry name" value="UDP-Glycosyltransferase/glycogen phosphorylase"/>
    <property type="match status" value="1"/>
</dbReference>
<evidence type="ECO:0000256" key="6">
    <source>
        <dbReference type="ARBA" id="ARBA00022692"/>
    </source>
</evidence>
<dbReference type="GO" id="GO:0008194">
    <property type="term" value="F:UDP-glycosyltransferase activity"/>
    <property type="evidence" value="ECO:0000318"/>
    <property type="project" value="GO_Central"/>
</dbReference>
<dbReference type="PROSITE" id="PS00375">
    <property type="entry name" value="UDPGT"/>
    <property type="match status" value="1"/>
</dbReference>
<accession>A8X2H7</accession>
<feature type="signal peptide" evidence="12">
    <location>
        <begin position="1"/>
        <end position="18"/>
    </location>
</feature>
<evidence type="ECO:0000256" key="9">
    <source>
        <dbReference type="ARBA" id="ARBA00023136"/>
    </source>
</evidence>
<dbReference type="Proteomes" id="UP000008549">
    <property type="component" value="Unassembled WGS sequence"/>
</dbReference>
<dbReference type="STRING" id="6238.A8X2H7"/>
<organism evidence="13 14">
    <name type="scientific">Caenorhabditis briggsae</name>
    <dbReference type="NCBI Taxonomy" id="6238"/>
    <lineage>
        <taxon>Eukaryota</taxon>
        <taxon>Metazoa</taxon>
        <taxon>Ecdysozoa</taxon>
        <taxon>Nematoda</taxon>
        <taxon>Chromadorea</taxon>
        <taxon>Rhabditida</taxon>
        <taxon>Rhabditina</taxon>
        <taxon>Rhabditomorpha</taxon>
        <taxon>Rhabditoidea</taxon>
        <taxon>Rhabditidae</taxon>
        <taxon>Peloderinae</taxon>
        <taxon>Caenorhabditis</taxon>
    </lineage>
</organism>
<dbReference type="FunFam" id="3.40.50.2000:FF:000038">
    <property type="entry name" value="UDP-GlucuronosylTransferase"/>
    <property type="match status" value="1"/>
</dbReference>
<keyword evidence="6" id="KW-0812">Transmembrane</keyword>
<dbReference type="PANTHER" id="PTHR48043:SF39">
    <property type="entry name" value="GLUCURONOSYLTRANSFERASE"/>
    <property type="match status" value="1"/>
</dbReference>
<reference evidence="13 14" key="1">
    <citation type="journal article" date="2003" name="PLoS Biol.">
        <title>The genome sequence of Caenorhabditis briggsae: a platform for comparative genomics.</title>
        <authorList>
            <person name="Stein L.D."/>
            <person name="Bao Z."/>
            <person name="Blasiar D."/>
            <person name="Blumenthal T."/>
            <person name="Brent M.R."/>
            <person name="Chen N."/>
            <person name="Chinwalla A."/>
            <person name="Clarke L."/>
            <person name="Clee C."/>
            <person name="Coghlan A."/>
            <person name="Coulson A."/>
            <person name="D'Eustachio P."/>
            <person name="Fitch D.H."/>
            <person name="Fulton L.A."/>
            <person name="Fulton R.E."/>
            <person name="Griffiths-Jones S."/>
            <person name="Harris T.W."/>
            <person name="Hillier L.W."/>
            <person name="Kamath R."/>
            <person name="Kuwabara P.E."/>
            <person name="Mardis E.R."/>
            <person name="Marra M.A."/>
            <person name="Miner T.L."/>
            <person name="Minx P."/>
            <person name="Mullikin J.C."/>
            <person name="Plumb R.W."/>
            <person name="Rogers J."/>
            <person name="Schein J.E."/>
            <person name="Sohrmann M."/>
            <person name="Spieth J."/>
            <person name="Stajich J.E."/>
            <person name="Wei C."/>
            <person name="Willey D."/>
            <person name="Wilson R.K."/>
            <person name="Durbin R."/>
            <person name="Waterston R.H."/>
        </authorList>
    </citation>
    <scope>NUCLEOTIDE SEQUENCE [LARGE SCALE GENOMIC DNA]</scope>
    <source>
        <strain evidence="13 14">AF16</strain>
    </source>
</reference>
<dbReference type="AlphaFoldDB" id="A8X2H7"/>
<dbReference type="InterPro" id="IPR050271">
    <property type="entry name" value="UDP-glycosyltransferase"/>
</dbReference>
<dbReference type="GO" id="GO:0015020">
    <property type="term" value="F:glucuronosyltransferase activity"/>
    <property type="evidence" value="ECO:0007669"/>
    <property type="project" value="UniProtKB-EC"/>
</dbReference>
<dbReference type="HOGENOM" id="CLU_012949_1_4_1"/>
<dbReference type="WormBase" id="CBG06546">
    <property type="protein sequence ID" value="CBP39021"/>
    <property type="gene ID" value="WBGene00028807"/>
</dbReference>
<gene>
    <name evidence="13 15" type="ORF">CBG06546</name>
    <name evidence="13" type="ORF">CBG_06546</name>
</gene>
<keyword evidence="8" id="KW-1133">Transmembrane helix</keyword>
<dbReference type="InParanoid" id="A8X2H7"/>
<keyword evidence="7 12" id="KW-0732">Signal</keyword>
<evidence type="ECO:0000256" key="3">
    <source>
        <dbReference type="ARBA" id="ARBA00012544"/>
    </source>
</evidence>
<evidence type="ECO:0000256" key="11">
    <source>
        <dbReference type="RuleBase" id="RU003718"/>
    </source>
</evidence>
<evidence type="ECO:0000256" key="8">
    <source>
        <dbReference type="ARBA" id="ARBA00022989"/>
    </source>
</evidence>
<dbReference type="RefSeq" id="XP_045093242.1">
    <property type="nucleotide sequence ID" value="XM_045237197.1"/>
</dbReference>
<dbReference type="InterPro" id="IPR002213">
    <property type="entry name" value="UDP_glucos_trans"/>
</dbReference>
<evidence type="ECO:0000256" key="5">
    <source>
        <dbReference type="ARBA" id="ARBA00022679"/>
    </source>
</evidence>
<evidence type="ECO:0000313" key="14">
    <source>
        <dbReference type="Proteomes" id="UP000008549"/>
    </source>
</evidence>
<dbReference type="eggNOG" id="KOG1192">
    <property type="taxonomic scope" value="Eukaryota"/>
</dbReference>
<evidence type="ECO:0000256" key="10">
    <source>
        <dbReference type="ARBA" id="ARBA00047475"/>
    </source>
</evidence>
<evidence type="ECO:0000313" key="13">
    <source>
        <dbReference type="EMBL" id="CAP26837.2"/>
    </source>
</evidence>
<protein>
    <recommendedName>
        <fullName evidence="3">glucuronosyltransferase</fullName>
        <ecNumber evidence="3">2.4.1.17</ecNumber>
    </recommendedName>
</protein>
<evidence type="ECO:0000313" key="15">
    <source>
        <dbReference type="WormBase" id="CBG06546"/>
    </source>
</evidence>
<keyword evidence="5 11" id="KW-0808">Transferase</keyword>
<comment type="subcellular location">
    <subcellularLocation>
        <location evidence="1">Membrane</location>
        <topology evidence="1">Single-pass membrane protein</topology>
    </subcellularLocation>
</comment>
<evidence type="ECO:0000256" key="2">
    <source>
        <dbReference type="ARBA" id="ARBA00009995"/>
    </source>
</evidence>
<dbReference type="PANTHER" id="PTHR48043">
    <property type="entry name" value="EG:EG0003.4 PROTEIN-RELATED"/>
    <property type="match status" value="1"/>
</dbReference>
<dbReference type="GeneID" id="8589472"/>
<dbReference type="InterPro" id="IPR035595">
    <property type="entry name" value="UDP_glycos_trans_CS"/>
</dbReference>
<comment type="catalytic activity">
    <reaction evidence="10">
        <text>glucuronate acceptor + UDP-alpha-D-glucuronate = acceptor beta-D-glucuronoside + UDP + H(+)</text>
        <dbReference type="Rhea" id="RHEA:21032"/>
        <dbReference type="ChEBI" id="CHEBI:15378"/>
        <dbReference type="ChEBI" id="CHEBI:58052"/>
        <dbReference type="ChEBI" id="CHEBI:58223"/>
        <dbReference type="ChEBI" id="CHEBI:132367"/>
        <dbReference type="ChEBI" id="CHEBI:132368"/>
        <dbReference type="EC" id="2.4.1.17"/>
    </reaction>
</comment>
<sequence length="550" mass="62770">MTPNNIFSLLVLVAFTDSLKILVYSPAFAGSHTNFMARIADTLTESGHNVTFFVPIFDDNRSNQLGVKLTKNVIKMERSEEMKLDPVTMDNVTSSFWNINVNSKEGHSLFDPVHKLTVQSCRSLFSNAELLATLRSHEYDVGISEPMMTCSLALFRHLGIQKTILASSCPNFDVVMAAMGEPAETSYVPGKILTCYNHQIHGITITTYSFTIYSSVSGDRMDFADRLENYDMYHFMVKRYGQVFDDEAKVYRSFLGQDFPDWRELIPDASVHFTNSISYLDFPRPSIQKTIDIGGITVDVEQIESQKLSNEFNAILDKQEKTMFISFGSMAKSFEMPQNYKENLLEVFKSEPNVTFIWKYESNNVSFAEGLDNLELVKWAPQTTLLNDKRMSAFLSHGGLGSTIETVFFGKPTIMIPIFFDQFRNSHMLSRLGTSVTLLKTDLGNLDKLKSAFHKILHNDSFRKNAGHVADVVRNQPIKPKELVVKYTEFVGNHGPFHHMTPYSLKMPWFQRHGYDVLLYKSTFYLLPSFLFLASFRKFVFSRNEIPASR</sequence>
<dbReference type="OMA" id="EMFSAMF"/>
<proteinExistence type="inferred from homology"/>
<dbReference type="Pfam" id="PF00201">
    <property type="entry name" value="UDPGT"/>
    <property type="match status" value="1"/>
</dbReference>
<evidence type="ECO:0000256" key="12">
    <source>
        <dbReference type="SAM" id="SignalP"/>
    </source>
</evidence>
<dbReference type="EMBL" id="HE601320">
    <property type="protein sequence ID" value="CAP26837.2"/>
    <property type="molecule type" value="Genomic_DNA"/>
</dbReference>
<dbReference type="Gene3D" id="3.40.50.2000">
    <property type="entry name" value="Glycogen Phosphorylase B"/>
    <property type="match status" value="2"/>
</dbReference>
<keyword evidence="14" id="KW-1185">Reference proteome</keyword>
<evidence type="ECO:0000256" key="4">
    <source>
        <dbReference type="ARBA" id="ARBA00022676"/>
    </source>
</evidence>